<dbReference type="SUPFAM" id="SSF111369">
    <property type="entry name" value="HlyD-like secretion proteins"/>
    <property type="match status" value="2"/>
</dbReference>
<organism evidence="7 8">
    <name type="scientific">Qipengyuania algicida</name>
    <dbReference type="NCBI Taxonomy" id="1836209"/>
    <lineage>
        <taxon>Bacteria</taxon>
        <taxon>Pseudomonadati</taxon>
        <taxon>Pseudomonadota</taxon>
        <taxon>Alphaproteobacteria</taxon>
        <taxon>Sphingomonadales</taxon>
        <taxon>Erythrobacteraceae</taxon>
        <taxon>Qipengyuania</taxon>
    </lineage>
</organism>
<keyword evidence="8" id="KW-1185">Reference proteome</keyword>
<proteinExistence type="predicted"/>
<evidence type="ECO:0000313" key="8">
    <source>
        <dbReference type="Proteomes" id="UP000439780"/>
    </source>
</evidence>
<dbReference type="GO" id="GO:0030313">
    <property type="term" value="C:cell envelope"/>
    <property type="evidence" value="ECO:0007669"/>
    <property type="project" value="UniProtKB-SubCell"/>
</dbReference>
<feature type="domain" description="Multidrug resistance protein MdtA-like barrel-sandwich hybrid" evidence="5">
    <location>
        <begin position="73"/>
        <end position="257"/>
    </location>
</feature>
<evidence type="ECO:0000259" key="6">
    <source>
        <dbReference type="Pfam" id="PF25954"/>
    </source>
</evidence>
<dbReference type="Gene3D" id="2.40.30.170">
    <property type="match status" value="1"/>
</dbReference>
<keyword evidence="2" id="KW-0175">Coiled coil</keyword>
<feature type="coiled-coil region" evidence="2">
    <location>
        <begin position="112"/>
        <end position="160"/>
    </location>
</feature>
<dbReference type="GO" id="GO:0055085">
    <property type="term" value="P:transmembrane transport"/>
    <property type="evidence" value="ECO:0007669"/>
    <property type="project" value="InterPro"/>
</dbReference>
<dbReference type="PANTHER" id="PTHR30386">
    <property type="entry name" value="MEMBRANE FUSION SUBUNIT OF EMRAB-TOLC MULTIDRUG EFFLUX PUMP"/>
    <property type="match status" value="1"/>
</dbReference>
<dbReference type="InterPro" id="IPR058792">
    <property type="entry name" value="Beta-barrel_RND_2"/>
</dbReference>
<keyword evidence="4" id="KW-1133">Transmembrane helix</keyword>
<evidence type="ECO:0000256" key="3">
    <source>
        <dbReference type="SAM" id="MobiDB-lite"/>
    </source>
</evidence>
<evidence type="ECO:0000313" key="7">
    <source>
        <dbReference type="EMBL" id="MXP29130.1"/>
    </source>
</evidence>
<gene>
    <name evidence="7" type="ORF">GRI58_09885</name>
</gene>
<name>A0A845AFV8_9SPHN</name>
<dbReference type="Pfam" id="PF25954">
    <property type="entry name" value="Beta-barrel_RND_2"/>
    <property type="match status" value="1"/>
</dbReference>
<feature type="transmembrane region" description="Helical" evidence="4">
    <location>
        <begin position="37"/>
        <end position="55"/>
    </location>
</feature>
<dbReference type="Proteomes" id="UP000439780">
    <property type="component" value="Unassembled WGS sequence"/>
</dbReference>
<dbReference type="Gene3D" id="1.10.287.470">
    <property type="entry name" value="Helix hairpin bin"/>
    <property type="match status" value="1"/>
</dbReference>
<dbReference type="InterPro" id="IPR058625">
    <property type="entry name" value="MdtA-like_BSH"/>
</dbReference>
<evidence type="ECO:0000256" key="1">
    <source>
        <dbReference type="ARBA" id="ARBA00004196"/>
    </source>
</evidence>
<evidence type="ECO:0000259" key="5">
    <source>
        <dbReference type="Pfam" id="PF25917"/>
    </source>
</evidence>
<dbReference type="OrthoDB" id="9811754at2"/>
<dbReference type="InterPro" id="IPR050739">
    <property type="entry name" value="MFP"/>
</dbReference>
<dbReference type="AlphaFoldDB" id="A0A845AFV8"/>
<evidence type="ECO:0000256" key="4">
    <source>
        <dbReference type="SAM" id="Phobius"/>
    </source>
</evidence>
<keyword evidence="4" id="KW-0472">Membrane</keyword>
<dbReference type="PANTHER" id="PTHR30386:SF19">
    <property type="entry name" value="MULTIDRUG EXPORT PROTEIN EMRA-RELATED"/>
    <property type="match status" value="1"/>
</dbReference>
<reference evidence="7 8" key="1">
    <citation type="submission" date="2019-12" db="EMBL/GenBank/DDBJ databases">
        <title>Genomic-based taxomic classification of the family Erythrobacteraceae.</title>
        <authorList>
            <person name="Xu L."/>
        </authorList>
    </citation>
    <scope>NUCLEOTIDE SEQUENCE [LARGE SCALE GENOMIC DNA]</scope>
    <source>
        <strain evidence="7 8">KEMB 9005-328</strain>
    </source>
</reference>
<feature type="region of interest" description="Disordered" evidence="3">
    <location>
        <begin position="1"/>
        <end position="27"/>
    </location>
</feature>
<sequence length="381" mass="41263">MGDEWTDERAFSEDTNAEAAPDVQTERPKGIKRWRKPLLLLAPIVLIAVGSYVYLTGGRYEATDDAFLQTGLVSVSPNISGRVLSVEVSDNQRVTKGQVLFRIDPAPFQARVDQAEADLAQAMTQVSSQRADYRKGQAELAAAQAQARYAEREAARQKELLAEGISSQNQYDQAVLAAKTARQGIQSSQQQNASLAAQLSGNVNAPATDQPAVRAAQAALDQAKLDLSYTTVRAAQDGIVAKVDQLQAGDYVTAGKPVFSEASTRIWVEANFKENQLRYMRLGQTAKVKIDAYPDLDLTAHVSSFSPGTGNAFSVLPAENATGNWVKVVQRLPVLLTIDNLPKDRPLHAGLSTEVTVDTGHKRTLFGPDVPPNEPEAHKSK</sequence>
<keyword evidence="4" id="KW-0812">Transmembrane</keyword>
<dbReference type="Pfam" id="PF25917">
    <property type="entry name" value="BSH_RND"/>
    <property type="match status" value="1"/>
</dbReference>
<dbReference type="EMBL" id="WTYA01000007">
    <property type="protein sequence ID" value="MXP29130.1"/>
    <property type="molecule type" value="Genomic_DNA"/>
</dbReference>
<comment type="subcellular location">
    <subcellularLocation>
        <location evidence="1">Cell envelope</location>
    </subcellularLocation>
</comment>
<comment type="caution">
    <text evidence="7">The sequence shown here is derived from an EMBL/GenBank/DDBJ whole genome shotgun (WGS) entry which is preliminary data.</text>
</comment>
<feature type="domain" description="CusB-like beta-barrel" evidence="6">
    <location>
        <begin position="266"/>
        <end position="309"/>
    </location>
</feature>
<evidence type="ECO:0000256" key="2">
    <source>
        <dbReference type="SAM" id="Coils"/>
    </source>
</evidence>
<protein>
    <submittedName>
        <fullName evidence="7">HlyD family efflux transporter periplasmic adaptor subunit</fullName>
    </submittedName>
</protein>
<dbReference type="Gene3D" id="2.40.50.100">
    <property type="match status" value="1"/>
</dbReference>
<accession>A0A845AFV8</accession>